<dbReference type="HOGENOM" id="CLU_002320_0_0_1"/>
<dbReference type="PANTHER" id="PTHR22918">
    <property type="entry name" value="SEMINAL PLASMA PROTEIN"/>
    <property type="match status" value="1"/>
</dbReference>
<evidence type="ECO:0000256" key="1">
    <source>
        <dbReference type="ARBA" id="ARBA00004613"/>
    </source>
</evidence>
<feature type="coiled-coil region" evidence="3">
    <location>
        <begin position="417"/>
        <end position="451"/>
    </location>
</feature>
<dbReference type="OrthoDB" id="7936313at2759"/>
<dbReference type="InParanoid" id="B4MTC8"/>
<evidence type="ECO:0000256" key="2">
    <source>
        <dbReference type="ARBA" id="ARBA00022525"/>
    </source>
</evidence>
<dbReference type="FunCoup" id="B4MTC8">
    <property type="interactions" value="82"/>
</dbReference>
<dbReference type="STRING" id="7260.B4MTC8"/>
<evidence type="ECO:0000313" key="4">
    <source>
        <dbReference type="EMBL" id="EDW75367.2"/>
    </source>
</evidence>
<dbReference type="GO" id="GO:0008293">
    <property type="term" value="P:torso signaling pathway"/>
    <property type="evidence" value="ECO:0007669"/>
    <property type="project" value="EnsemblMetazoa"/>
</dbReference>
<evidence type="ECO:0000313" key="5">
    <source>
        <dbReference type="Proteomes" id="UP000007798"/>
    </source>
</evidence>
<evidence type="ECO:0000256" key="3">
    <source>
        <dbReference type="SAM" id="Coils"/>
    </source>
</evidence>
<keyword evidence="3" id="KW-0175">Coiled coil</keyword>
<dbReference type="GO" id="GO:0007362">
    <property type="term" value="P:terminal region determination"/>
    <property type="evidence" value="ECO:0007669"/>
    <property type="project" value="EnsemblMetazoa"/>
</dbReference>
<accession>B4MTC8</accession>
<keyword evidence="5" id="KW-1185">Reference proteome</keyword>
<name>B4MTC8_DROWI</name>
<dbReference type="GO" id="GO:0007305">
    <property type="term" value="P:vitelline membrane formation involved in chorion-containing eggshell formation"/>
    <property type="evidence" value="ECO:0007669"/>
    <property type="project" value="EnsemblMetazoa"/>
</dbReference>
<dbReference type="GO" id="GO:0005576">
    <property type="term" value="C:extracellular region"/>
    <property type="evidence" value="ECO:0007669"/>
    <property type="project" value="UniProtKB-SubCell"/>
</dbReference>
<dbReference type="eggNOG" id="ENOG502S0DR">
    <property type="taxonomic scope" value="Eukaryota"/>
</dbReference>
<dbReference type="Proteomes" id="UP000007798">
    <property type="component" value="Unassembled WGS sequence"/>
</dbReference>
<organism evidence="4 5">
    <name type="scientific">Drosophila willistoni</name>
    <name type="common">Fruit fly</name>
    <dbReference type="NCBI Taxonomy" id="7260"/>
    <lineage>
        <taxon>Eukaryota</taxon>
        <taxon>Metazoa</taxon>
        <taxon>Ecdysozoa</taxon>
        <taxon>Arthropoda</taxon>
        <taxon>Hexapoda</taxon>
        <taxon>Insecta</taxon>
        <taxon>Pterygota</taxon>
        <taxon>Neoptera</taxon>
        <taxon>Endopterygota</taxon>
        <taxon>Diptera</taxon>
        <taxon>Brachycera</taxon>
        <taxon>Muscomorpha</taxon>
        <taxon>Ephydroidea</taxon>
        <taxon>Drosophilidae</taxon>
        <taxon>Drosophila</taxon>
        <taxon>Sophophora</taxon>
    </lineage>
</organism>
<dbReference type="KEGG" id="dwi:6641430"/>
<sequence>MQCQGELSAGQTEIASPASRLEPSVCRNGSLSVEIKVPFMDMELHHDRPLFLLRELDEELDLVLVLHGHELFQLQVSNVDKRLVRLGELGGRVREQDPVGVSVVGWHQYLLFTITLDNSQLVEVYQLAKEEVLRTDMQQKFDPIQEFTLPGKFLQMELLKPNTNQIMLLITMNYTRTNGKCKTFEWLDTYFNPLEELTLPTIQTFQVVGRKPLYILSGRLLRGSQSKLVLTIYEIEATSMRLQRRQSLTVAKGRQVMAARFRGRNCIIACGTTPNSCIFFRMIDGQFVVYRKHTLRDLQFSHLAAARKGQLLIGARPNGDVMVFNTARLDCYSGFSDTHKAKGFFSHRNQLNETFLLMAYRQDTPAGASVIRMIQLGGGENDTAILGATAEINDDLTMVQQHRHEFEVSINSLRSHLLRRKLQMDHLRRLNQQLKEQSMKLEQTLHLNENHHVDQVQVEGFHLRTPSQLKERLDKLRHNYRAGVRQRSARSFLVGHNESSMENLIEILKVKRLHVKNLIYHDDILPGYHLEAANRLHVKGHLLTKKLNTNKLWLQKPKQTNTDTEDSVKDLFSENTLVRHLQVERINNITWSDLYNSLFLRSRDKLLKGRLIVQSKARVLNLQADLLNGRMVQKLFNTRQTQTVNSNIFMSAFFAPRLEVNLINGLNFAKDIVIRGAPNAVIKTPVRINQMFVAGDIHIANQSESRQMESPRQQYYTGHVIINGSLWVNSLQRDVNTTRIMLDQQSLDKKDLQSEYLLLQTPQNLSKLIISDAKVILRSLHTNTLNGHPLNEYLLSNGQSSMTNQTLRLVFMNASIDDDVVCRDQTSILADLSKEVVRKGQMAEISGLKIFKSPVRVMQLTTERLNDLSVDELVQKSKPHQDFKSTKSYAGLIANNMVNVEDSLSVQRLNGLPLNQISSVKRLELGETPYLKDLHIKKLNFLPFDQMLPAANPTNESAPQLTLRKQLLVEGNVRFEQNLQLETINDLKWNDYIKDLVRPDLNTVLLDRKTFLEDVRLTDALATPHMNGLDLSSMLDNTLLRTTPQKINGEYTFQKLTTTNLDVSSVNGVPANEFLDTQQKDIQLHGDLYLIQLNISGDLNCQLTNNFNINETLQQVDHLKRQELSSRRKVMVIGDAIWPMKKETLPSTRLDYLRRHGVLRGKGDNQTINGHVTLRNPHIRAMQSTHDLPINGLNFTHLAADALLRPMSDHNKSQVIMAPIQFLQSVEAKSIHLLNDSNFELLNGIDLKRLNASLYRPSIGAPIQADLRFTQSPPFFDHLTTEGGGLINGVSLTNAYQLGKHPWPSTISFKQLKIQNDLNLDSVNGMNLQYFFDTRIPLRGPALEVFGTLSFENLKLGQNANLHTINGIQLDNVVYRQSNQLQAITGAKTFAGGLALTGPVHIMRLNGRDLSESFRETIFTNQNYNIDSLLLDKADFPAGLQWQKETMETDSYAPSGELRFEQDTMEMQLNMNASHTKRLLYLDFDEELYKVGNISETFDLKAQVMAEATPSICQRIIVEARIHLANKMVQLSNESQSQEPLRVESSPIRMKVINYCPPLDPYARLRLRSKISFTCREITHNLGMRQYVEELQLHRVIDGYQLMLLRTTEEVRILRANLHNCSLSDWQSIGPEAEAGRLMKLFDIGNITYLLVSGESPKLSIYQLNSKTQQFQLQQIIENDYDLVEITTNQQLILSCRQCKHLDIYDYQPREEKFKLLQKLSLQEDRIEQLLLLTVGNAMHLMVLTQPGSKYFYVFTYAHIEGWQQSTYGLMGEYQRAWPLIDNYNAELQETGVFPILLLCGLKGCKLIKALVR</sequence>
<dbReference type="PANTHER" id="PTHR22918:SF6">
    <property type="entry name" value="EG:8D8.1 PROTEIN-RELATED"/>
    <property type="match status" value="1"/>
</dbReference>
<reference evidence="4 5" key="1">
    <citation type="journal article" date="2007" name="Nature">
        <title>Evolution of genes and genomes on the Drosophila phylogeny.</title>
        <authorList>
            <consortium name="Drosophila 12 Genomes Consortium"/>
            <person name="Clark A.G."/>
            <person name="Eisen M.B."/>
            <person name="Smith D.R."/>
            <person name="Bergman C.M."/>
            <person name="Oliver B."/>
            <person name="Markow T.A."/>
            <person name="Kaufman T.C."/>
            <person name="Kellis M."/>
            <person name="Gelbart W."/>
            <person name="Iyer V.N."/>
            <person name="Pollard D.A."/>
            <person name="Sackton T.B."/>
            <person name="Larracuente A.M."/>
            <person name="Singh N.D."/>
            <person name="Abad J.P."/>
            <person name="Abt D.N."/>
            <person name="Adryan B."/>
            <person name="Aguade M."/>
            <person name="Akashi H."/>
            <person name="Anderson W.W."/>
            <person name="Aquadro C.F."/>
            <person name="Ardell D.H."/>
            <person name="Arguello R."/>
            <person name="Artieri C.G."/>
            <person name="Barbash D.A."/>
            <person name="Barker D."/>
            <person name="Barsanti P."/>
            <person name="Batterham P."/>
            <person name="Batzoglou S."/>
            <person name="Begun D."/>
            <person name="Bhutkar A."/>
            <person name="Blanco E."/>
            <person name="Bosak S.A."/>
            <person name="Bradley R.K."/>
            <person name="Brand A.D."/>
            <person name="Brent M.R."/>
            <person name="Brooks A.N."/>
            <person name="Brown R.H."/>
            <person name="Butlin R.K."/>
            <person name="Caggese C."/>
            <person name="Calvi B.R."/>
            <person name="Bernardo de Carvalho A."/>
            <person name="Caspi A."/>
            <person name="Castrezana S."/>
            <person name="Celniker S.E."/>
            <person name="Chang J.L."/>
            <person name="Chapple C."/>
            <person name="Chatterji S."/>
            <person name="Chinwalla A."/>
            <person name="Civetta A."/>
            <person name="Clifton S.W."/>
            <person name="Comeron J.M."/>
            <person name="Costello J.C."/>
            <person name="Coyne J.A."/>
            <person name="Daub J."/>
            <person name="David R.G."/>
            <person name="Delcher A.L."/>
            <person name="Delehaunty K."/>
            <person name="Do C.B."/>
            <person name="Ebling H."/>
            <person name="Edwards K."/>
            <person name="Eickbush T."/>
            <person name="Evans J.D."/>
            <person name="Filipski A."/>
            <person name="Findeiss S."/>
            <person name="Freyhult E."/>
            <person name="Fulton L."/>
            <person name="Fulton R."/>
            <person name="Garcia A.C."/>
            <person name="Gardiner A."/>
            <person name="Garfield D.A."/>
            <person name="Garvin B.E."/>
            <person name="Gibson G."/>
            <person name="Gilbert D."/>
            <person name="Gnerre S."/>
            <person name="Godfrey J."/>
            <person name="Good R."/>
            <person name="Gotea V."/>
            <person name="Gravely B."/>
            <person name="Greenberg A.J."/>
            <person name="Griffiths-Jones S."/>
            <person name="Gross S."/>
            <person name="Guigo R."/>
            <person name="Gustafson E.A."/>
            <person name="Haerty W."/>
            <person name="Hahn M.W."/>
            <person name="Halligan D.L."/>
            <person name="Halpern A.L."/>
            <person name="Halter G.M."/>
            <person name="Han M.V."/>
            <person name="Heger A."/>
            <person name="Hillier L."/>
            <person name="Hinrichs A.S."/>
            <person name="Holmes I."/>
            <person name="Hoskins R.A."/>
            <person name="Hubisz M.J."/>
            <person name="Hultmark D."/>
            <person name="Huntley M.A."/>
            <person name="Jaffe D.B."/>
            <person name="Jagadeeshan S."/>
            <person name="Jeck W.R."/>
            <person name="Johnson J."/>
            <person name="Jones C.D."/>
            <person name="Jordan W.C."/>
            <person name="Karpen G.H."/>
            <person name="Kataoka E."/>
            <person name="Keightley P.D."/>
            <person name="Kheradpour P."/>
            <person name="Kirkness E.F."/>
            <person name="Koerich L.B."/>
            <person name="Kristiansen K."/>
            <person name="Kudrna D."/>
            <person name="Kulathinal R.J."/>
            <person name="Kumar S."/>
            <person name="Kwok R."/>
            <person name="Lander E."/>
            <person name="Langley C.H."/>
            <person name="Lapoint R."/>
            <person name="Lazzaro B.P."/>
            <person name="Lee S.J."/>
            <person name="Levesque L."/>
            <person name="Li R."/>
            <person name="Lin C.F."/>
            <person name="Lin M.F."/>
            <person name="Lindblad-Toh K."/>
            <person name="Llopart A."/>
            <person name="Long M."/>
            <person name="Low L."/>
            <person name="Lozovsky E."/>
            <person name="Lu J."/>
            <person name="Luo M."/>
            <person name="Machado C.A."/>
            <person name="Makalowski W."/>
            <person name="Marzo M."/>
            <person name="Matsuda M."/>
            <person name="Matzkin L."/>
            <person name="McAllister B."/>
            <person name="McBride C.S."/>
            <person name="McKernan B."/>
            <person name="McKernan K."/>
            <person name="Mendez-Lago M."/>
            <person name="Minx P."/>
            <person name="Mollenhauer M.U."/>
            <person name="Montooth K."/>
            <person name="Mount S.M."/>
            <person name="Mu X."/>
            <person name="Myers E."/>
            <person name="Negre B."/>
            <person name="Newfeld S."/>
            <person name="Nielsen R."/>
            <person name="Noor M.A."/>
            <person name="O'Grady P."/>
            <person name="Pachter L."/>
            <person name="Papaceit M."/>
            <person name="Parisi M.J."/>
            <person name="Parisi M."/>
            <person name="Parts L."/>
            <person name="Pedersen J.S."/>
            <person name="Pesole G."/>
            <person name="Phillippy A.M."/>
            <person name="Ponting C.P."/>
            <person name="Pop M."/>
            <person name="Porcelli D."/>
            <person name="Powell J.R."/>
            <person name="Prohaska S."/>
            <person name="Pruitt K."/>
            <person name="Puig M."/>
            <person name="Quesneville H."/>
            <person name="Ram K.R."/>
            <person name="Rand D."/>
            <person name="Rasmussen M.D."/>
            <person name="Reed L.K."/>
            <person name="Reenan R."/>
            <person name="Reily A."/>
            <person name="Remington K.A."/>
            <person name="Rieger T.T."/>
            <person name="Ritchie M.G."/>
            <person name="Robin C."/>
            <person name="Rogers Y.H."/>
            <person name="Rohde C."/>
            <person name="Rozas J."/>
            <person name="Rubenfield M.J."/>
            <person name="Ruiz A."/>
            <person name="Russo S."/>
            <person name="Salzberg S.L."/>
            <person name="Sanchez-Gracia A."/>
            <person name="Saranga D.J."/>
            <person name="Sato H."/>
            <person name="Schaeffer S.W."/>
            <person name="Schatz M.C."/>
            <person name="Schlenke T."/>
            <person name="Schwartz R."/>
            <person name="Segarra C."/>
            <person name="Singh R.S."/>
            <person name="Sirot L."/>
            <person name="Sirota M."/>
            <person name="Sisneros N.B."/>
            <person name="Smith C.D."/>
            <person name="Smith T.F."/>
            <person name="Spieth J."/>
            <person name="Stage D.E."/>
            <person name="Stark A."/>
            <person name="Stephan W."/>
            <person name="Strausberg R.L."/>
            <person name="Strempel S."/>
            <person name="Sturgill D."/>
            <person name="Sutton G."/>
            <person name="Sutton G.G."/>
            <person name="Tao W."/>
            <person name="Teichmann S."/>
            <person name="Tobari Y.N."/>
            <person name="Tomimura Y."/>
            <person name="Tsolas J.M."/>
            <person name="Valente V.L."/>
            <person name="Venter E."/>
            <person name="Venter J.C."/>
            <person name="Vicario S."/>
            <person name="Vieira F.G."/>
            <person name="Vilella A.J."/>
            <person name="Villasante A."/>
            <person name="Walenz B."/>
            <person name="Wang J."/>
            <person name="Wasserman M."/>
            <person name="Watts T."/>
            <person name="Wilson D."/>
            <person name="Wilson R.K."/>
            <person name="Wing R.A."/>
            <person name="Wolfner M.F."/>
            <person name="Wong A."/>
            <person name="Wong G.K."/>
            <person name="Wu C.I."/>
            <person name="Wu G."/>
            <person name="Yamamoto D."/>
            <person name="Yang H.P."/>
            <person name="Yang S.P."/>
            <person name="Yorke J.A."/>
            <person name="Yoshida K."/>
            <person name="Zdobnov E."/>
            <person name="Zhang P."/>
            <person name="Zhang Y."/>
            <person name="Zimin A.V."/>
            <person name="Baldwin J."/>
            <person name="Abdouelleil A."/>
            <person name="Abdulkadir J."/>
            <person name="Abebe A."/>
            <person name="Abera B."/>
            <person name="Abreu J."/>
            <person name="Acer S.C."/>
            <person name="Aftuck L."/>
            <person name="Alexander A."/>
            <person name="An P."/>
            <person name="Anderson E."/>
            <person name="Anderson S."/>
            <person name="Arachi H."/>
            <person name="Azer M."/>
            <person name="Bachantsang P."/>
            <person name="Barry A."/>
            <person name="Bayul T."/>
            <person name="Berlin A."/>
            <person name="Bessette D."/>
            <person name="Bloom T."/>
            <person name="Blye J."/>
            <person name="Boguslavskiy L."/>
            <person name="Bonnet C."/>
            <person name="Boukhgalter B."/>
            <person name="Bourzgui I."/>
            <person name="Brown A."/>
            <person name="Cahill P."/>
            <person name="Channer S."/>
            <person name="Cheshatsang Y."/>
            <person name="Chuda L."/>
            <person name="Citroen M."/>
            <person name="Collymore A."/>
            <person name="Cooke P."/>
            <person name="Costello M."/>
            <person name="D'Aco K."/>
            <person name="Daza R."/>
            <person name="De Haan G."/>
            <person name="DeGray S."/>
            <person name="DeMaso C."/>
            <person name="Dhargay N."/>
            <person name="Dooley K."/>
            <person name="Dooley E."/>
            <person name="Doricent M."/>
            <person name="Dorje P."/>
            <person name="Dorjee K."/>
            <person name="Dupes A."/>
            <person name="Elong R."/>
            <person name="Falk J."/>
            <person name="Farina A."/>
            <person name="Faro S."/>
            <person name="Ferguson D."/>
            <person name="Fisher S."/>
            <person name="Foley C.D."/>
            <person name="Franke A."/>
            <person name="Friedrich D."/>
            <person name="Gadbois L."/>
            <person name="Gearin G."/>
            <person name="Gearin C.R."/>
            <person name="Giannoukos G."/>
            <person name="Goode T."/>
            <person name="Graham J."/>
            <person name="Grandbois E."/>
            <person name="Grewal S."/>
            <person name="Gyaltsen K."/>
            <person name="Hafez N."/>
            <person name="Hagos B."/>
            <person name="Hall J."/>
            <person name="Henson C."/>
            <person name="Hollinger A."/>
            <person name="Honan T."/>
            <person name="Huard M.D."/>
            <person name="Hughes L."/>
            <person name="Hurhula B."/>
            <person name="Husby M.E."/>
            <person name="Kamat A."/>
            <person name="Kanga B."/>
            <person name="Kashin S."/>
            <person name="Khazanovich D."/>
            <person name="Kisner P."/>
            <person name="Lance K."/>
            <person name="Lara M."/>
            <person name="Lee W."/>
            <person name="Lennon N."/>
            <person name="Letendre F."/>
            <person name="LeVine R."/>
            <person name="Lipovsky A."/>
            <person name="Liu X."/>
            <person name="Liu J."/>
            <person name="Liu S."/>
            <person name="Lokyitsang T."/>
            <person name="Lokyitsang Y."/>
            <person name="Lubonja R."/>
            <person name="Lui A."/>
            <person name="MacDonald P."/>
            <person name="Magnisalis V."/>
            <person name="Maru K."/>
            <person name="Matthews C."/>
            <person name="McCusker W."/>
            <person name="McDonough S."/>
            <person name="Mehta T."/>
            <person name="Meldrim J."/>
            <person name="Meneus L."/>
            <person name="Mihai O."/>
            <person name="Mihalev A."/>
            <person name="Mihova T."/>
            <person name="Mittelman R."/>
            <person name="Mlenga V."/>
            <person name="Montmayeur A."/>
            <person name="Mulrain L."/>
            <person name="Navidi A."/>
            <person name="Naylor J."/>
            <person name="Negash T."/>
            <person name="Nguyen T."/>
            <person name="Nguyen N."/>
            <person name="Nicol R."/>
            <person name="Norbu C."/>
            <person name="Norbu N."/>
            <person name="Novod N."/>
            <person name="O'Neill B."/>
            <person name="Osman S."/>
            <person name="Markiewicz E."/>
            <person name="Oyono O.L."/>
            <person name="Patti C."/>
            <person name="Phunkhang P."/>
            <person name="Pierre F."/>
            <person name="Priest M."/>
            <person name="Raghuraman S."/>
            <person name="Rege F."/>
            <person name="Reyes R."/>
            <person name="Rise C."/>
            <person name="Rogov P."/>
            <person name="Ross K."/>
            <person name="Ryan E."/>
            <person name="Settipalli S."/>
            <person name="Shea T."/>
            <person name="Sherpa N."/>
            <person name="Shi L."/>
            <person name="Shih D."/>
            <person name="Sparrow T."/>
            <person name="Spaulding J."/>
            <person name="Stalker J."/>
            <person name="Stange-Thomann N."/>
            <person name="Stavropoulos S."/>
            <person name="Stone C."/>
            <person name="Strader C."/>
            <person name="Tesfaye S."/>
            <person name="Thomson T."/>
            <person name="Thoulutsang Y."/>
            <person name="Thoulutsang D."/>
            <person name="Topham K."/>
            <person name="Topping I."/>
            <person name="Tsamla T."/>
            <person name="Vassiliev H."/>
            <person name="Vo A."/>
            <person name="Wangchuk T."/>
            <person name="Wangdi T."/>
            <person name="Weiand M."/>
            <person name="Wilkinson J."/>
            <person name="Wilson A."/>
            <person name="Yadav S."/>
            <person name="Young G."/>
            <person name="Yu Q."/>
            <person name="Zembek L."/>
            <person name="Zhong D."/>
            <person name="Zimmer A."/>
            <person name="Zwirko Z."/>
            <person name="Jaffe D.B."/>
            <person name="Alvarez P."/>
            <person name="Brockman W."/>
            <person name="Butler J."/>
            <person name="Chin C."/>
            <person name="Gnerre S."/>
            <person name="Grabherr M."/>
            <person name="Kleber M."/>
            <person name="Mauceli E."/>
            <person name="MacCallum I."/>
        </authorList>
    </citation>
    <scope>NUCLEOTIDE SEQUENCE [LARGE SCALE GENOMIC DNA]</scope>
    <source>
        <strain evidence="5">Tucson 14030-0811.24</strain>
    </source>
</reference>
<comment type="subcellular location">
    <subcellularLocation>
        <location evidence="1">Secreted</location>
    </subcellularLocation>
</comment>
<dbReference type="InterPro" id="IPR051666">
    <property type="entry name" value="SP_Capacitation_Regulator"/>
</dbReference>
<dbReference type="GO" id="GO:0009897">
    <property type="term" value="C:external side of plasma membrane"/>
    <property type="evidence" value="ECO:0007669"/>
    <property type="project" value="EnsemblMetazoa"/>
</dbReference>
<proteinExistence type="predicted"/>
<gene>
    <name evidence="4" type="primary">Dwil\GK19729</name>
    <name evidence="4" type="ORF">Dwil_GK19729</name>
</gene>
<protein>
    <submittedName>
        <fullName evidence="4">Uncharacterized protein</fullName>
    </submittedName>
</protein>
<keyword evidence="2" id="KW-0964">Secreted</keyword>
<dbReference type="GO" id="GO:0008201">
    <property type="term" value="F:heparin binding"/>
    <property type="evidence" value="ECO:0007669"/>
    <property type="project" value="TreeGrafter"/>
</dbReference>
<dbReference type="EMBL" id="CH963851">
    <property type="protein sequence ID" value="EDW75367.2"/>
    <property type="molecule type" value="Genomic_DNA"/>
</dbReference>